<dbReference type="EMBL" id="NJGU01000010">
    <property type="protein sequence ID" value="OWY27569.1"/>
    <property type="molecule type" value="Genomic_DNA"/>
</dbReference>
<gene>
    <name evidence="2" type="primary">kdpF</name>
    <name evidence="2" type="ORF">CEJ42_18570</name>
    <name evidence="1" type="ORF">HNO84_24030</name>
</gene>
<keyword evidence="4" id="KW-1185">Reference proteome</keyword>
<dbReference type="Proteomes" id="UP000197596">
    <property type="component" value="Unassembled WGS sequence"/>
</dbReference>
<dbReference type="GO" id="GO:0008556">
    <property type="term" value="F:P-type potassium transmembrane transporter activity"/>
    <property type="evidence" value="ECO:0007669"/>
    <property type="project" value="InterPro"/>
</dbReference>
<dbReference type="AlphaFoldDB" id="A0A246WMI5"/>
<dbReference type="GO" id="GO:0005886">
    <property type="term" value="C:plasma membrane"/>
    <property type="evidence" value="ECO:0007669"/>
    <property type="project" value="InterPro"/>
</dbReference>
<dbReference type="RefSeq" id="WP_079218359.1">
    <property type="nucleotide sequence ID" value="NZ_CP018845.1"/>
</dbReference>
<dbReference type="Proteomes" id="UP000536746">
    <property type="component" value="Unassembled WGS sequence"/>
</dbReference>
<accession>A0A246WMI5</accession>
<protein>
    <submittedName>
        <fullName evidence="2">K(+)-transporting ATPase subunit F</fullName>
    </submittedName>
</protein>
<name>A0A246WMI5_9BURK</name>
<sequence>MNAMTLLGLAVSVGLLAYLVYALIKPEDF</sequence>
<evidence type="ECO:0000313" key="2">
    <source>
        <dbReference type="EMBL" id="OWY27569.1"/>
    </source>
</evidence>
<dbReference type="EMBL" id="JABFMT010000058">
    <property type="protein sequence ID" value="NUU04689.1"/>
    <property type="molecule type" value="Genomic_DNA"/>
</dbReference>
<evidence type="ECO:0000313" key="4">
    <source>
        <dbReference type="Proteomes" id="UP000536746"/>
    </source>
</evidence>
<dbReference type="Pfam" id="PF09604">
    <property type="entry name" value="Potass_KdpF"/>
    <property type="match status" value="1"/>
</dbReference>
<comment type="caution">
    <text evidence="2">The sequence shown here is derived from an EMBL/GenBank/DDBJ whole genome shotgun (WGS) entry which is preliminary data.</text>
</comment>
<reference evidence="2 3" key="1">
    <citation type="submission" date="2017-06" db="EMBL/GenBank/DDBJ databases">
        <title>Herbaspirillum phytohormonus sp. nov., isolated from the root nodule of Robinia pseudoacacia in lead-zinc mine.</title>
        <authorList>
            <person name="Fan M."/>
            <person name="Lin Y."/>
        </authorList>
    </citation>
    <scope>NUCLEOTIDE SEQUENCE [LARGE SCALE GENOMIC DNA]</scope>
    <source>
        <strain evidence="2 3">HZ10</strain>
    </source>
</reference>
<dbReference type="NCBIfam" id="TIGR02115">
    <property type="entry name" value="potass_kdpF"/>
    <property type="match status" value="1"/>
</dbReference>
<evidence type="ECO:0000313" key="1">
    <source>
        <dbReference type="EMBL" id="NUU04689.1"/>
    </source>
</evidence>
<evidence type="ECO:0000313" key="3">
    <source>
        <dbReference type="Proteomes" id="UP000197596"/>
    </source>
</evidence>
<dbReference type="InterPro" id="IPR011726">
    <property type="entry name" value="KdpF"/>
</dbReference>
<reference evidence="1 4" key="2">
    <citation type="journal article" date="2020" name="Front. Plant Sci.">
        <title>Isolation of Rhizosphere Bacteria That Improve Quality and Water Stress Tolerance in Greenhouse Ornamentals.</title>
        <authorList>
            <person name="Nordstedt N.P."/>
            <person name="Jones M.L."/>
        </authorList>
    </citation>
    <scope>NUCLEOTIDE SEQUENCE [LARGE SCALE GENOMIC DNA]</scope>
    <source>
        <strain evidence="1 4">C6C2</strain>
    </source>
</reference>
<organism evidence="2 3">
    <name type="scientific">Herbaspirillum robiniae</name>
    <dbReference type="NCBI Taxonomy" id="2014887"/>
    <lineage>
        <taxon>Bacteria</taxon>
        <taxon>Pseudomonadati</taxon>
        <taxon>Pseudomonadota</taxon>
        <taxon>Betaproteobacteria</taxon>
        <taxon>Burkholderiales</taxon>
        <taxon>Oxalobacteraceae</taxon>
        <taxon>Herbaspirillum</taxon>
    </lineage>
</organism>
<proteinExistence type="predicted"/>